<evidence type="ECO:0000313" key="2">
    <source>
        <dbReference type="Proteomes" id="UP001212821"/>
    </source>
</evidence>
<keyword evidence="2" id="KW-1185">Reference proteome</keyword>
<dbReference type="EMBL" id="CP115450">
    <property type="protein sequence ID" value="WBP87711.1"/>
    <property type="molecule type" value="Genomic_DNA"/>
</dbReference>
<dbReference type="Proteomes" id="UP001212821">
    <property type="component" value="Chromosome"/>
</dbReference>
<sequence>MSPREIAGRPPEGLSPGADACLTCDYFDRAEVQYPDEQYPTIRRMLARNRARHIEDGECARPGAPGE</sequence>
<evidence type="ECO:0000313" key="1">
    <source>
        <dbReference type="EMBL" id="WBP87711.1"/>
    </source>
</evidence>
<protein>
    <submittedName>
        <fullName evidence="1">Uncharacterized protein</fullName>
    </submittedName>
</protein>
<organism evidence="1 2">
    <name type="scientific">Kitasatospora cathayae</name>
    <dbReference type="NCBI Taxonomy" id="3004092"/>
    <lineage>
        <taxon>Bacteria</taxon>
        <taxon>Bacillati</taxon>
        <taxon>Actinomycetota</taxon>
        <taxon>Actinomycetes</taxon>
        <taxon>Kitasatosporales</taxon>
        <taxon>Streptomycetaceae</taxon>
        <taxon>Kitasatospora</taxon>
    </lineage>
</organism>
<proteinExistence type="predicted"/>
<dbReference type="RefSeq" id="WP_270145385.1">
    <property type="nucleotide sequence ID" value="NZ_CP115450.1"/>
</dbReference>
<name>A0ABY7Q625_9ACTN</name>
<gene>
    <name evidence="1" type="ORF">O1G21_18920</name>
</gene>
<reference evidence="2" key="1">
    <citation type="submission" date="2022-12" db="EMBL/GenBank/DDBJ databases">
        <authorList>
            <person name="Mo P."/>
        </authorList>
    </citation>
    <scope>NUCLEOTIDE SEQUENCE [LARGE SCALE GENOMIC DNA]</scope>
    <source>
        <strain evidence="2">HUAS 3-15</strain>
    </source>
</reference>
<accession>A0ABY7Q625</accession>